<proteinExistence type="predicted"/>
<accession>A0A853BRF6</accession>
<gene>
    <name evidence="1" type="ORF">HNR12_003592</name>
</gene>
<keyword evidence="2" id="KW-1185">Reference proteome</keyword>
<dbReference type="EMBL" id="JACCFO010000001">
    <property type="protein sequence ID" value="NYI97315.1"/>
    <property type="molecule type" value="Genomic_DNA"/>
</dbReference>
<name>A0A853BRF6_9ACTN</name>
<dbReference type="RefSeq" id="WP_179768691.1">
    <property type="nucleotide sequence ID" value="NZ_JACCFO010000001.1"/>
</dbReference>
<organism evidence="1 2">
    <name type="scientific">Streptomonospora nanhaiensis</name>
    <dbReference type="NCBI Taxonomy" id="1323731"/>
    <lineage>
        <taxon>Bacteria</taxon>
        <taxon>Bacillati</taxon>
        <taxon>Actinomycetota</taxon>
        <taxon>Actinomycetes</taxon>
        <taxon>Streptosporangiales</taxon>
        <taxon>Nocardiopsidaceae</taxon>
        <taxon>Streptomonospora</taxon>
    </lineage>
</organism>
<comment type="caution">
    <text evidence="1">The sequence shown here is derived from an EMBL/GenBank/DDBJ whole genome shotgun (WGS) entry which is preliminary data.</text>
</comment>
<dbReference type="Proteomes" id="UP000575985">
    <property type="component" value="Unassembled WGS sequence"/>
</dbReference>
<sequence length="127" mass="14270">MTTYLPLSEETADLALERHAEGQRLATGPDELFRLQRDQLSDPAWLGDDTPKIEDHREEPRRFGDRSVLVHVHSVARQNEYTATTSLLVLDGERLTAVEYSVTDHAPIRESGGVVSLLETIAEDMGW</sequence>
<evidence type="ECO:0000313" key="1">
    <source>
        <dbReference type="EMBL" id="NYI97315.1"/>
    </source>
</evidence>
<protein>
    <submittedName>
        <fullName evidence="1">Uncharacterized protein</fullName>
    </submittedName>
</protein>
<evidence type="ECO:0000313" key="2">
    <source>
        <dbReference type="Proteomes" id="UP000575985"/>
    </source>
</evidence>
<dbReference type="AlphaFoldDB" id="A0A853BRF6"/>
<reference evidence="1 2" key="1">
    <citation type="submission" date="2020-07" db="EMBL/GenBank/DDBJ databases">
        <title>Sequencing the genomes of 1000 actinobacteria strains.</title>
        <authorList>
            <person name="Klenk H.-P."/>
        </authorList>
    </citation>
    <scope>NUCLEOTIDE SEQUENCE [LARGE SCALE GENOMIC DNA]</scope>
    <source>
        <strain evidence="1 2">DSM 45927</strain>
    </source>
</reference>